<organism evidence="1 2">
    <name type="scientific">Exocentrus adspersus</name>
    <dbReference type="NCBI Taxonomy" id="1586481"/>
    <lineage>
        <taxon>Eukaryota</taxon>
        <taxon>Metazoa</taxon>
        <taxon>Ecdysozoa</taxon>
        <taxon>Arthropoda</taxon>
        <taxon>Hexapoda</taxon>
        <taxon>Insecta</taxon>
        <taxon>Pterygota</taxon>
        <taxon>Neoptera</taxon>
        <taxon>Endopterygota</taxon>
        <taxon>Coleoptera</taxon>
        <taxon>Polyphaga</taxon>
        <taxon>Cucujiformia</taxon>
        <taxon>Chrysomeloidea</taxon>
        <taxon>Cerambycidae</taxon>
        <taxon>Lamiinae</taxon>
        <taxon>Acanthocinini</taxon>
        <taxon>Exocentrus</taxon>
    </lineage>
</organism>
<evidence type="ECO:0000313" key="1">
    <source>
        <dbReference type="EMBL" id="KAJ8911726.1"/>
    </source>
</evidence>
<dbReference type="EMBL" id="JANEYG010000165">
    <property type="protein sequence ID" value="KAJ8911726.1"/>
    <property type="molecule type" value="Genomic_DNA"/>
</dbReference>
<name>A0AAV8VCS2_9CUCU</name>
<reference evidence="1 2" key="1">
    <citation type="journal article" date="2023" name="Insect Mol. Biol.">
        <title>Genome sequencing provides insights into the evolution of gene families encoding plant cell wall-degrading enzymes in longhorned beetles.</title>
        <authorList>
            <person name="Shin N.R."/>
            <person name="Okamura Y."/>
            <person name="Kirsch R."/>
            <person name="Pauchet Y."/>
        </authorList>
    </citation>
    <scope>NUCLEOTIDE SEQUENCE [LARGE SCALE GENOMIC DNA]</scope>
    <source>
        <strain evidence="1">EAD_L_NR</strain>
    </source>
</reference>
<keyword evidence="2" id="KW-1185">Reference proteome</keyword>
<comment type="caution">
    <text evidence="1">The sequence shown here is derived from an EMBL/GenBank/DDBJ whole genome shotgun (WGS) entry which is preliminary data.</text>
</comment>
<proteinExistence type="predicted"/>
<dbReference type="AlphaFoldDB" id="A0AAV8VCS2"/>
<gene>
    <name evidence="1" type="ORF">NQ315_012364</name>
</gene>
<accession>A0AAV8VCS2</accession>
<evidence type="ECO:0000313" key="2">
    <source>
        <dbReference type="Proteomes" id="UP001159042"/>
    </source>
</evidence>
<sequence>MIDGYNLVRNDHNSRGGGVAFYVKNIIKYKHAGVKKHAEVRSATAANKTAKKETLEIAKDFVKTVRRFNLVGRTLEFKIKSILEGQEPVSWVREAINQVIAKGTEGLNPEDQVMTFSFCSKDGKKGDGCVPCRPVSDVTYDDIWKVISSIYQSNSTGLNTETFCLGVTSVKMPGGRGRAPLSYFHK</sequence>
<dbReference type="Proteomes" id="UP001159042">
    <property type="component" value="Unassembled WGS sequence"/>
</dbReference>
<protein>
    <submittedName>
        <fullName evidence="1">Uncharacterized protein</fullName>
    </submittedName>
</protein>